<comment type="similarity">
    <text evidence="1">Belongs to the UPF0161 family.</text>
</comment>
<keyword evidence="4" id="KW-1185">Reference proteome</keyword>
<comment type="subcellular location">
    <subcellularLocation>
        <location evidence="1">Cell membrane</location>
        <topology evidence="1">Peripheral membrane protein</topology>
        <orientation evidence="1">Cytoplasmic side</orientation>
    </subcellularLocation>
</comment>
<dbReference type="EMBL" id="CP048914">
    <property type="protein sequence ID" value="QMS84766.1"/>
    <property type="molecule type" value="Genomic_DNA"/>
</dbReference>
<keyword evidence="1" id="KW-0472">Membrane</keyword>
<dbReference type="HAMAP" id="MF_00386">
    <property type="entry name" value="UPF0161_YidD"/>
    <property type="match status" value="1"/>
</dbReference>
<dbReference type="PANTHER" id="PTHR33383">
    <property type="entry name" value="MEMBRANE PROTEIN INSERTION EFFICIENCY FACTOR-RELATED"/>
    <property type="match status" value="1"/>
</dbReference>
<dbReference type="RefSeq" id="WP_258878387.1">
    <property type="nucleotide sequence ID" value="NZ_CP048914.1"/>
</dbReference>
<evidence type="ECO:0000313" key="3">
    <source>
        <dbReference type="EMBL" id="QMS84766.1"/>
    </source>
</evidence>
<protein>
    <recommendedName>
        <fullName evidence="1">Putative membrane protein insertion efficiency factor</fullName>
    </recommendedName>
</protein>
<name>A0A7L7KRC9_9MOLU</name>
<evidence type="ECO:0000256" key="1">
    <source>
        <dbReference type="HAMAP-Rule" id="MF_00386"/>
    </source>
</evidence>
<comment type="function">
    <text evidence="1">Could be involved in insertion of integral membrane proteins into the membrane.</text>
</comment>
<sequence>MRKVMIRLIEWYQRQSKNTNPTCRYHPTCSNYAKEAYQTRNFFVATFLSSWRILRCNPLSKGGYDPVPKPRKERTHDHEIS</sequence>
<keyword evidence="1" id="KW-1003">Cell membrane</keyword>
<evidence type="ECO:0000256" key="2">
    <source>
        <dbReference type="SAM" id="MobiDB-lite"/>
    </source>
</evidence>
<reference evidence="3 4" key="1">
    <citation type="submission" date="2020-02" db="EMBL/GenBank/DDBJ databases">
        <authorList>
            <person name="Zheng R.K."/>
            <person name="Sun C.M."/>
        </authorList>
    </citation>
    <scope>NUCLEOTIDE SEQUENCE [LARGE SCALE GENOMIC DNA]</scope>
    <source>
        <strain evidence="4">zrk13</strain>
    </source>
</reference>
<gene>
    <name evidence="3" type="primary">yidD</name>
    <name evidence="3" type="ORF">G4Z02_03015</name>
</gene>
<dbReference type="Pfam" id="PF01809">
    <property type="entry name" value="YidD"/>
    <property type="match status" value="1"/>
</dbReference>
<organism evidence="3 4">
    <name type="scientific">Candidatus Xianfuyuplasma coldseepsis</name>
    <dbReference type="NCBI Taxonomy" id="2782163"/>
    <lineage>
        <taxon>Bacteria</taxon>
        <taxon>Bacillati</taxon>
        <taxon>Mycoplasmatota</taxon>
        <taxon>Mollicutes</taxon>
        <taxon>Candidatus Izemoplasmatales</taxon>
        <taxon>Candidatus Izemoplasmataceae</taxon>
        <taxon>Candidatus Xianfuyuplasma</taxon>
    </lineage>
</organism>
<dbReference type="InterPro" id="IPR002696">
    <property type="entry name" value="Membr_insert_effic_factor_YidD"/>
</dbReference>
<feature type="region of interest" description="Disordered" evidence="2">
    <location>
        <begin position="59"/>
        <end position="81"/>
    </location>
</feature>
<dbReference type="SMART" id="SM01234">
    <property type="entry name" value="Haemolytic"/>
    <property type="match status" value="1"/>
</dbReference>
<dbReference type="KEGG" id="xcl:G4Z02_03015"/>
<dbReference type="Proteomes" id="UP000514720">
    <property type="component" value="Chromosome"/>
</dbReference>
<dbReference type="AlphaFoldDB" id="A0A7L7KRC9"/>
<proteinExistence type="inferred from homology"/>
<dbReference type="GO" id="GO:0005886">
    <property type="term" value="C:plasma membrane"/>
    <property type="evidence" value="ECO:0007669"/>
    <property type="project" value="UniProtKB-SubCell"/>
</dbReference>
<dbReference type="PANTHER" id="PTHR33383:SF1">
    <property type="entry name" value="MEMBRANE PROTEIN INSERTION EFFICIENCY FACTOR-RELATED"/>
    <property type="match status" value="1"/>
</dbReference>
<accession>A0A7L7KRC9</accession>
<dbReference type="NCBIfam" id="TIGR00278">
    <property type="entry name" value="membrane protein insertion efficiency factor YidD"/>
    <property type="match status" value="1"/>
</dbReference>
<evidence type="ECO:0000313" key="4">
    <source>
        <dbReference type="Proteomes" id="UP000514720"/>
    </source>
</evidence>
<feature type="compositionally biased region" description="Basic and acidic residues" evidence="2">
    <location>
        <begin position="68"/>
        <end position="81"/>
    </location>
</feature>